<feature type="signal peptide" evidence="6">
    <location>
        <begin position="1"/>
        <end position="21"/>
    </location>
</feature>
<feature type="chain" id="PRO_5042289130" description="RING-type domain-containing protein" evidence="6">
    <location>
        <begin position="22"/>
        <end position="335"/>
    </location>
</feature>
<evidence type="ECO:0000256" key="3">
    <source>
        <dbReference type="ARBA" id="ARBA00022833"/>
    </source>
</evidence>
<evidence type="ECO:0000256" key="2">
    <source>
        <dbReference type="ARBA" id="ARBA00022771"/>
    </source>
</evidence>
<evidence type="ECO:0000313" key="8">
    <source>
        <dbReference type="EMBL" id="CAJ1956869.1"/>
    </source>
</evidence>
<dbReference type="PROSITE" id="PS50089">
    <property type="entry name" value="ZF_RING_2"/>
    <property type="match status" value="1"/>
</dbReference>
<evidence type="ECO:0000256" key="4">
    <source>
        <dbReference type="PROSITE-ProRule" id="PRU00175"/>
    </source>
</evidence>
<dbReference type="InterPro" id="IPR013083">
    <property type="entry name" value="Znf_RING/FYVE/PHD"/>
</dbReference>
<comment type="caution">
    <text evidence="8">The sequence shown here is derived from an EMBL/GenBank/DDBJ whole genome shotgun (WGS) entry which is preliminary data.</text>
</comment>
<dbReference type="Proteomes" id="UP001295423">
    <property type="component" value="Unassembled WGS sequence"/>
</dbReference>
<organism evidence="8 9">
    <name type="scientific">Cylindrotheca closterium</name>
    <dbReference type="NCBI Taxonomy" id="2856"/>
    <lineage>
        <taxon>Eukaryota</taxon>
        <taxon>Sar</taxon>
        <taxon>Stramenopiles</taxon>
        <taxon>Ochrophyta</taxon>
        <taxon>Bacillariophyta</taxon>
        <taxon>Bacillariophyceae</taxon>
        <taxon>Bacillariophycidae</taxon>
        <taxon>Bacillariales</taxon>
        <taxon>Bacillariaceae</taxon>
        <taxon>Cylindrotheca</taxon>
    </lineage>
</organism>
<feature type="region of interest" description="Disordered" evidence="5">
    <location>
        <begin position="23"/>
        <end position="45"/>
    </location>
</feature>
<gene>
    <name evidence="8" type="ORF">CYCCA115_LOCUS16436</name>
</gene>
<feature type="compositionally biased region" description="Low complexity" evidence="5">
    <location>
        <begin position="25"/>
        <end position="41"/>
    </location>
</feature>
<dbReference type="GO" id="GO:0008270">
    <property type="term" value="F:zinc ion binding"/>
    <property type="evidence" value="ECO:0007669"/>
    <property type="project" value="UniProtKB-KW"/>
</dbReference>
<dbReference type="EMBL" id="CAKOGP040001925">
    <property type="protein sequence ID" value="CAJ1956869.1"/>
    <property type="molecule type" value="Genomic_DNA"/>
</dbReference>
<proteinExistence type="predicted"/>
<dbReference type="InterPro" id="IPR001841">
    <property type="entry name" value="Znf_RING"/>
</dbReference>
<feature type="domain" description="RING-type" evidence="7">
    <location>
        <begin position="284"/>
        <end position="329"/>
    </location>
</feature>
<keyword evidence="9" id="KW-1185">Reference proteome</keyword>
<dbReference type="Gene3D" id="3.30.40.10">
    <property type="entry name" value="Zinc/RING finger domain, C3HC4 (zinc finger)"/>
    <property type="match status" value="1"/>
</dbReference>
<evidence type="ECO:0000313" key="9">
    <source>
        <dbReference type="Proteomes" id="UP001295423"/>
    </source>
</evidence>
<dbReference type="AlphaFoldDB" id="A0AAD2FYA3"/>
<dbReference type="PANTHER" id="PTHR45969">
    <property type="entry name" value="RING ZINC FINGER PROTEIN-RELATED"/>
    <property type="match status" value="1"/>
</dbReference>
<name>A0AAD2FYA3_9STRA</name>
<evidence type="ECO:0000256" key="1">
    <source>
        <dbReference type="ARBA" id="ARBA00022723"/>
    </source>
</evidence>
<keyword evidence="3" id="KW-0862">Zinc</keyword>
<evidence type="ECO:0000256" key="5">
    <source>
        <dbReference type="SAM" id="MobiDB-lite"/>
    </source>
</evidence>
<evidence type="ECO:0000259" key="7">
    <source>
        <dbReference type="PROSITE" id="PS50089"/>
    </source>
</evidence>
<reference evidence="8" key="1">
    <citation type="submission" date="2023-08" db="EMBL/GenBank/DDBJ databases">
        <authorList>
            <person name="Audoor S."/>
            <person name="Bilcke G."/>
        </authorList>
    </citation>
    <scope>NUCLEOTIDE SEQUENCE</scope>
</reference>
<dbReference type="SMART" id="SM00184">
    <property type="entry name" value="RING"/>
    <property type="match status" value="1"/>
</dbReference>
<keyword evidence="1" id="KW-0479">Metal-binding</keyword>
<keyword evidence="2 4" id="KW-0863">Zinc-finger</keyword>
<dbReference type="SUPFAM" id="SSF57850">
    <property type="entry name" value="RING/U-box"/>
    <property type="match status" value="1"/>
</dbReference>
<protein>
    <recommendedName>
        <fullName evidence="7">RING-type domain-containing protein</fullName>
    </recommendedName>
</protein>
<sequence>MMNLMKSLSLLLICLITVAHGQDGSSQQPSPSPTIMISPPTANDPPILTIPTSAPQSATNLTLAPEDPQDEYSTCTNDPDWSFSHQYVAGWAKVVEIRGCDDDSVKCCHEGNLGYAKDHCCKCKAADYECSGNPDDDGFPIALQVLTSVSFVFLTLFSFKMVRESELRHIRQTMAARRQQQRESNHTALTLEEMNIARYELFTSKFFFQEVMPDKSNITVDGLRRSSMKLGDDNLCDEENIKTEVVDGDDSVVPENSGPGIIINDQTLSGMLSSWRKPAAKEECCICLECYTIGEVICAPMKTECIHVFHKGCMHEWVRRGNDKCPLCRVEILKD</sequence>
<evidence type="ECO:0000256" key="6">
    <source>
        <dbReference type="SAM" id="SignalP"/>
    </source>
</evidence>
<keyword evidence="6" id="KW-0732">Signal</keyword>
<dbReference type="Pfam" id="PF13639">
    <property type="entry name" value="zf-RING_2"/>
    <property type="match status" value="1"/>
</dbReference>
<accession>A0AAD2FYA3</accession>